<protein>
    <recommendedName>
        <fullName evidence="9">EGF-like domain-containing protein</fullName>
    </recommendedName>
</protein>
<keyword evidence="8" id="KW-1185">Reference proteome</keyword>
<evidence type="ECO:0008006" key="9">
    <source>
        <dbReference type="Google" id="ProtNLM"/>
    </source>
</evidence>
<dbReference type="FunFam" id="2.120.10.30:FF:000241">
    <property type="entry name" value="Low-density lipoprotein receptor-related protein 6"/>
    <property type="match status" value="1"/>
</dbReference>
<keyword evidence="4" id="KW-1015">Disulfide bond</keyword>
<dbReference type="Proteomes" id="UP000516260">
    <property type="component" value="Chromosome 13"/>
</dbReference>
<evidence type="ECO:0000256" key="3">
    <source>
        <dbReference type="ARBA" id="ARBA00022737"/>
    </source>
</evidence>
<evidence type="ECO:0000256" key="2">
    <source>
        <dbReference type="ARBA" id="ARBA00022729"/>
    </source>
</evidence>
<evidence type="ECO:0000256" key="4">
    <source>
        <dbReference type="ARBA" id="ARBA00023157"/>
    </source>
</evidence>
<dbReference type="PANTHER" id="PTHR46513:SF6">
    <property type="entry name" value="NIDOGEN-1"/>
    <property type="match status" value="1"/>
</dbReference>
<dbReference type="PANTHER" id="PTHR46513">
    <property type="entry name" value="VITELLOGENIN RECEPTOR-LIKE PROTEIN-RELATED-RELATED"/>
    <property type="match status" value="1"/>
</dbReference>
<organism evidence="7 8">
    <name type="scientific">Takifugu bimaculatus</name>
    <dbReference type="NCBI Taxonomy" id="433685"/>
    <lineage>
        <taxon>Eukaryota</taxon>
        <taxon>Metazoa</taxon>
        <taxon>Chordata</taxon>
        <taxon>Craniata</taxon>
        <taxon>Vertebrata</taxon>
        <taxon>Euteleostomi</taxon>
        <taxon>Actinopterygii</taxon>
        <taxon>Neopterygii</taxon>
        <taxon>Teleostei</taxon>
        <taxon>Neoteleostei</taxon>
        <taxon>Acanthomorphata</taxon>
        <taxon>Eupercaria</taxon>
        <taxon>Tetraodontiformes</taxon>
        <taxon>Tetradontoidea</taxon>
        <taxon>Tetraodontidae</taxon>
        <taxon>Takifugu</taxon>
    </lineage>
</organism>
<dbReference type="GO" id="GO:0005886">
    <property type="term" value="C:plasma membrane"/>
    <property type="evidence" value="ECO:0007669"/>
    <property type="project" value="TreeGrafter"/>
</dbReference>
<dbReference type="GO" id="GO:0042813">
    <property type="term" value="F:Wnt receptor activity"/>
    <property type="evidence" value="ECO:0007669"/>
    <property type="project" value="TreeGrafter"/>
</dbReference>
<dbReference type="AlphaFoldDB" id="A0A4Z2C6V1"/>
<keyword evidence="3" id="KW-0677">Repeat</keyword>
<dbReference type="Pfam" id="PF14670">
    <property type="entry name" value="FXa_inhibition"/>
    <property type="match status" value="1"/>
</dbReference>
<sequence length="182" mass="20233">MSPGCSHNSNLYWTDWNREAPKIETSYMDGSNRRVLVKDDLGLPNGLTFDRRSSLLCWADAGTHMMECMNVARGDRRKVTDGMRYPFAVTSLGNTIYYTDWQRDALVAVDRHTGKETDQFQPQKQTKLYGVAVAYAECPSGQNYCSVNNGGCTHLCLATPAGRSCRCPSNAATVGCVERDDQ</sequence>
<evidence type="ECO:0000256" key="5">
    <source>
        <dbReference type="ARBA" id="ARBA00023180"/>
    </source>
</evidence>
<reference evidence="7 8" key="1">
    <citation type="submission" date="2019-04" db="EMBL/GenBank/DDBJ databases">
        <title>The sequence and de novo assembly of Takifugu bimaculatus genome using PacBio and Hi-C technologies.</title>
        <authorList>
            <person name="Xu P."/>
            <person name="Liu B."/>
            <person name="Zhou Z."/>
        </authorList>
    </citation>
    <scope>NUCLEOTIDE SEQUENCE [LARGE SCALE GENOMIC DNA]</scope>
    <source>
        <strain evidence="7">TB-2018</strain>
        <tissue evidence="7">Muscle</tissue>
    </source>
</reference>
<gene>
    <name evidence="7" type="ORF">fugu_012936</name>
</gene>
<name>A0A4Z2C6V1_9TELE</name>
<dbReference type="SUPFAM" id="SSF63825">
    <property type="entry name" value="YWTD domain"/>
    <property type="match status" value="1"/>
</dbReference>
<dbReference type="Gene3D" id="2.10.25.10">
    <property type="entry name" value="Laminin"/>
    <property type="match status" value="1"/>
</dbReference>
<dbReference type="InterPro" id="IPR000033">
    <property type="entry name" value="LDLR_classB_rpt"/>
</dbReference>
<keyword evidence="1" id="KW-0245">EGF-like domain</keyword>
<dbReference type="SUPFAM" id="SSF57196">
    <property type="entry name" value="EGF/Laminin"/>
    <property type="match status" value="1"/>
</dbReference>
<dbReference type="InterPro" id="IPR011042">
    <property type="entry name" value="6-blade_b-propeller_TolB-like"/>
</dbReference>
<keyword evidence="2" id="KW-0732">Signal</keyword>
<dbReference type="EMBL" id="SWLE01000005">
    <property type="protein sequence ID" value="TNM99903.1"/>
    <property type="molecule type" value="Genomic_DNA"/>
</dbReference>
<evidence type="ECO:0000256" key="1">
    <source>
        <dbReference type="ARBA" id="ARBA00022536"/>
    </source>
</evidence>
<evidence type="ECO:0000256" key="6">
    <source>
        <dbReference type="PROSITE-ProRule" id="PRU00461"/>
    </source>
</evidence>
<keyword evidence="5" id="KW-0325">Glycoprotein</keyword>
<comment type="caution">
    <text evidence="7">The sequence shown here is derived from an EMBL/GenBank/DDBJ whole genome shotgun (WGS) entry which is preliminary data.</text>
</comment>
<dbReference type="SMART" id="SM00135">
    <property type="entry name" value="LY"/>
    <property type="match status" value="3"/>
</dbReference>
<dbReference type="PROSITE" id="PS51120">
    <property type="entry name" value="LDLRB"/>
    <property type="match status" value="1"/>
</dbReference>
<evidence type="ECO:0000313" key="7">
    <source>
        <dbReference type="EMBL" id="TNM99903.1"/>
    </source>
</evidence>
<accession>A0A4Z2C6V1</accession>
<dbReference type="GO" id="GO:0060070">
    <property type="term" value="P:canonical Wnt signaling pathway"/>
    <property type="evidence" value="ECO:0007669"/>
    <property type="project" value="TreeGrafter"/>
</dbReference>
<dbReference type="FunFam" id="2.10.25.10:FF:000297">
    <property type="entry name" value="Nidogen 1"/>
    <property type="match status" value="1"/>
</dbReference>
<dbReference type="GO" id="GO:0017147">
    <property type="term" value="F:Wnt-protein binding"/>
    <property type="evidence" value="ECO:0007669"/>
    <property type="project" value="TreeGrafter"/>
</dbReference>
<dbReference type="Gene3D" id="2.120.10.30">
    <property type="entry name" value="TolB, C-terminal domain"/>
    <property type="match status" value="1"/>
</dbReference>
<proteinExistence type="predicted"/>
<evidence type="ECO:0000313" key="8">
    <source>
        <dbReference type="Proteomes" id="UP000516260"/>
    </source>
</evidence>
<dbReference type="InterPro" id="IPR050778">
    <property type="entry name" value="Cueball_EGF_LRP_Nidogen"/>
</dbReference>
<feature type="repeat" description="LDL-receptor class B" evidence="6">
    <location>
        <begin position="9"/>
        <end position="53"/>
    </location>
</feature>
<dbReference type="Pfam" id="PF00058">
    <property type="entry name" value="Ldl_recept_b"/>
    <property type="match status" value="1"/>
</dbReference>